<feature type="coiled-coil region" evidence="1">
    <location>
        <begin position="171"/>
        <end position="299"/>
    </location>
</feature>
<feature type="region of interest" description="Disordered" evidence="2">
    <location>
        <begin position="416"/>
        <end position="450"/>
    </location>
</feature>
<evidence type="ECO:0000313" key="3">
    <source>
        <dbReference type="EMBL" id="KAF9067686.1"/>
    </source>
</evidence>
<gene>
    <name evidence="3" type="ORF">BDP27DRAFT_1328526</name>
</gene>
<keyword evidence="4" id="KW-1185">Reference proteome</keyword>
<organism evidence="3 4">
    <name type="scientific">Rhodocollybia butyracea</name>
    <dbReference type="NCBI Taxonomy" id="206335"/>
    <lineage>
        <taxon>Eukaryota</taxon>
        <taxon>Fungi</taxon>
        <taxon>Dikarya</taxon>
        <taxon>Basidiomycota</taxon>
        <taxon>Agaricomycotina</taxon>
        <taxon>Agaricomycetes</taxon>
        <taxon>Agaricomycetidae</taxon>
        <taxon>Agaricales</taxon>
        <taxon>Marasmiineae</taxon>
        <taxon>Omphalotaceae</taxon>
        <taxon>Rhodocollybia</taxon>
    </lineage>
</organism>
<name>A0A9P5PL70_9AGAR</name>
<feature type="region of interest" description="Disordered" evidence="2">
    <location>
        <begin position="316"/>
        <end position="372"/>
    </location>
</feature>
<proteinExistence type="predicted"/>
<sequence>MQGDDSRPITPESPMNNSLDDLTNTIDDLTLALNNFSRVPSPEPPSLLTCCCQQEDCENLKAWQQIKSRMENRLILSAEIGQALLQRHEAYVRRHENCSVNDGNSSGGENGDLRLSELLREKHALEKLPEVSSKTLHQELQEARMTISRLSASHAKSVGWETRLSVVTKEKDDLQQERDFESQRARVAESRFAALKDKTSNLQSEVRRLQNELEHRRLLRLESTESLLQDARSRIQMLHDTIGSPSTLSEDSELTKVLESLVDDNEGLKRDNAELQHLLAESRDDLHALQQEVEEQRANMPINPPRSRAGTPLMSHFGRTHHYSGSMPRAPLMDRRNSSVERRSLRPEPLTPETLGHELPPLSPGDSEYRSARRYSPLPTSLYPFELDRESNNGLASPRTHKPLFLLTRSCAVQTDPQATGLSPSPIPSPLLVPTPSPHDPRSESSSFSESNASNMAILIDRVTGLLTRMSQADALTLTNRLKRQHLRGADVGHLSRSTIGNIINDIGGLRVQFRYLLEDENLVTMCTRKDIRALFKLFREFFVEMGAIRVTLNDVILDPSIAPKIAELALDPAKAEADKNREGATPGSWMAPISRLFSASTAPRTDAVTVPERASPAAAALGGLVRSTSARPQRFVPKLQPALSASATTVNVEFSSGVGRSVTSSSADDIASSAQPQRSVARRPSLIGSSSSSVLGIFAGAPQSPDPWVVVPKGPRRVQSNLHGAGSPVLFRRPDFGLGNRLSRNVDAVIDEHNTRSSPIAPGGGEDEETDVVGPLMRHTLRRRGLSDSSIHSTYMGDETMTHEGSATPAEPAWPSKSSVLQALSRKVQSFRSGITDVLPSSYDERSDPKSPSVGVDTREAQGRDRENAPTPRSISKRKSGRGFLPDISSWAPPENLDPSFTNSLMVIGSPPRDEAAMLRHRDRMDDEFGKVNYGRRDY</sequence>
<evidence type="ECO:0000256" key="1">
    <source>
        <dbReference type="SAM" id="Coils"/>
    </source>
</evidence>
<dbReference type="OrthoDB" id="4088568at2759"/>
<feature type="region of interest" description="Disordered" evidence="2">
    <location>
        <begin position="661"/>
        <end position="686"/>
    </location>
</feature>
<feature type="compositionally biased region" description="Low complexity" evidence="2">
    <location>
        <begin position="661"/>
        <end position="675"/>
    </location>
</feature>
<dbReference type="Proteomes" id="UP000772434">
    <property type="component" value="Unassembled WGS sequence"/>
</dbReference>
<accession>A0A9P5PL70</accession>
<feature type="region of interest" description="Disordered" evidence="2">
    <location>
        <begin position="1"/>
        <end position="21"/>
    </location>
</feature>
<dbReference type="EMBL" id="JADNRY010000070">
    <property type="protein sequence ID" value="KAF9067686.1"/>
    <property type="molecule type" value="Genomic_DNA"/>
</dbReference>
<keyword evidence="1" id="KW-0175">Coiled coil</keyword>
<evidence type="ECO:0000256" key="2">
    <source>
        <dbReference type="SAM" id="MobiDB-lite"/>
    </source>
</evidence>
<feature type="compositionally biased region" description="Pro residues" evidence="2">
    <location>
        <begin position="425"/>
        <end position="438"/>
    </location>
</feature>
<feature type="compositionally biased region" description="Basic and acidic residues" evidence="2">
    <location>
        <begin position="332"/>
        <end position="346"/>
    </location>
</feature>
<dbReference type="AlphaFoldDB" id="A0A9P5PL70"/>
<feature type="compositionally biased region" description="Basic and acidic residues" evidence="2">
    <location>
        <begin position="858"/>
        <end position="869"/>
    </location>
</feature>
<feature type="region of interest" description="Disordered" evidence="2">
    <location>
        <begin position="839"/>
        <end position="897"/>
    </location>
</feature>
<feature type="region of interest" description="Disordered" evidence="2">
    <location>
        <begin position="785"/>
        <end position="819"/>
    </location>
</feature>
<reference evidence="3" key="1">
    <citation type="submission" date="2020-11" db="EMBL/GenBank/DDBJ databases">
        <authorList>
            <consortium name="DOE Joint Genome Institute"/>
            <person name="Ahrendt S."/>
            <person name="Riley R."/>
            <person name="Andreopoulos W."/>
            <person name="Labutti K."/>
            <person name="Pangilinan J."/>
            <person name="Ruiz-Duenas F.J."/>
            <person name="Barrasa J.M."/>
            <person name="Sanchez-Garcia M."/>
            <person name="Camarero S."/>
            <person name="Miyauchi S."/>
            <person name="Serrano A."/>
            <person name="Linde D."/>
            <person name="Babiker R."/>
            <person name="Drula E."/>
            <person name="Ayuso-Fernandez I."/>
            <person name="Pacheco R."/>
            <person name="Padilla G."/>
            <person name="Ferreira P."/>
            <person name="Barriuso J."/>
            <person name="Kellner H."/>
            <person name="Castanera R."/>
            <person name="Alfaro M."/>
            <person name="Ramirez L."/>
            <person name="Pisabarro A.G."/>
            <person name="Kuo A."/>
            <person name="Tritt A."/>
            <person name="Lipzen A."/>
            <person name="He G."/>
            <person name="Yan M."/>
            <person name="Ng V."/>
            <person name="Cullen D."/>
            <person name="Martin F."/>
            <person name="Rosso M.-N."/>
            <person name="Henrissat B."/>
            <person name="Hibbett D."/>
            <person name="Martinez A.T."/>
            <person name="Grigoriev I.V."/>
        </authorList>
    </citation>
    <scope>NUCLEOTIDE SEQUENCE</scope>
    <source>
        <strain evidence="3">AH 40177</strain>
    </source>
</reference>
<evidence type="ECO:0000313" key="4">
    <source>
        <dbReference type="Proteomes" id="UP000772434"/>
    </source>
</evidence>
<protein>
    <submittedName>
        <fullName evidence="3">Uncharacterized protein</fullName>
    </submittedName>
</protein>
<comment type="caution">
    <text evidence="3">The sequence shown here is derived from an EMBL/GenBank/DDBJ whole genome shotgun (WGS) entry which is preliminary data.</text>
</comment>